<dbReference type="Proteomes" id="UP000032024">
    <property type="component" value="Chromosome"/>
</dbReference>
<reference evidence="3" key="1">
    <citation type="submission" date="2015-01" db="EMBL/GenBank/DDBJ databases">
        <title>Comparative genome analysis of Bacillus coagulans HM-08, Clostridium butyricum HM-68, Bacillus subtilis HM-66 and Bacillus paralicheniformis BL-09.</title>
        <authorList>
            <person name="Zhang H."/>
        </authorList>
    </citation>
    <scope>NUCLEOTIDE SEQUENCE [LARGE SCALE GENOMIC DNA]</scope>
    <source>
        <strain evidence="3">HM-08</strain>
    </source>
</reference>
<keyword evidence="3" id="KW-1185">Reference proteome</keyword>
<name>A0AAN0T854_HEYCO</name>
<keyword evidence="1" id="KW-1133">Transmembrane helix</keyword>
<evidence type="ECO:0000256" key="1">
    <source>
        <dbReference type="SAM" id="Phobius"/>
    </source>
</evidence>
<evidence type="ECO:0000313" key="2">
    <source>
        <dbReference type="EMBL" id="AJO23888.1"/>
    </source>
</evidence>
<keyword evidence="1" id="KW-0812">Transmembrane</keyword>
<dbReference type="AlphaFoldDB" id="A0AAN0T854"/>
<keyword evidence="1" id="KW-0472">Membrane</keyword>
<sequence length="48" mass="5763">MATPLFSFFSFIIKDKRSFFKWILQIWSGILLLHISYQFIVTNKALHD</sequence>
<feature type="transmembrane region" description="Helical" evidence="1">
    <location>
        <begin position="20"/>
        <end position="40"/>
    </location>
</feature>
<accession>A0AAN0T854</accession>
<evidence type="ECO:0000313" key="3">
    <source>
        <dbReference type="Proteomes" id="UP000032024"/>
    </source>
</evidence>
<gene>
    <name evidence="2" type="ORF">SB48_HM08orf04936</name>
</gene>
<organism evidence="2 3">
    <name type="scientific">Heyndrickxia coagulans</name>
    <name type="common">Weizmannia coagulans</name>
    <dbReference type="NCBI Taxonomy" id="1398"/>
    <lineage>
        <taxon>Bacteria</taxon>
        <taxon>Bacillati</taxon>
        <taxon>Bacillota</taxon>
        <taxon>Bacilli</taxon>
        <taxon>Bacillales</taxon>
        <taxon>Bacillaceae</taxon>
        <taxon>Heyndrickxia</taxon>
    </lineage>
</organism>
<dbReference type="EMBL" id="CP010525">
    <property type="protein sequence ID" value="AJO23888.1"/>
    <property type="molecule type" value="Genomic_DNA"/>
</dbReference>
<proteinExistence type="predicted"/>
<protein>
    <submittedName>
        <fullName evidence="2">Uncharacterized protein</fullName>
    </submittedName>
</protein>